<dbReference type="Proteomes" id="UP001595816">
    <property type="component" value="Unassembled WGS sequence"/>
</dbReference>
<evidence type="ECO:0000313" key="2">
    <source>
        <dbReference type="EMBL" id="MFC4132580.1"/>
    </source>
</evidence>
<feature type="transmembrane region" description="Helical" evidence="1">
    <location>
        <begin position="14"/>
        <end position="32"/>
    </location>
</feature>
<reference evidence="3" key="1">
    <citation type="journal article" date="2019" name="Int. J. Syst. Evol. Microbiol.">
        <title>The Global Catalogue of Microorganisms (GCM) 10K type strain sequencing project: providing services to taxonomists for standard genome sequencing and annotation.</title>
        <authorList>
            <consortium name="The Broad Institute Genomics Platform"/>
            <consortium name="The Broad Institute Genome Sequencing Center for Infectious Disease"/>
            <person name="Wu L."/>
            <person name="Ma J."/>
        </authorList>
    </citation>
    <scope>NUCLEOTIDE SEQUENCE [LARGE SCALE GENOMIC DNA]</scope>
    <source>
        <strain evidence="3">CGMCC 4.7289</strain>
    </source>
</reference>
<comment type="caution">
    <text evidence="2">The sequence shown here is derived from an EMBL/GenBank/DDBJ whole genome shotgun (WGS) entry which is preliminary data.</text>
</comment>
<organism evidence="2 3">
    <name type="scientific">Hamadaea flava</name>
    <dbReference type="NCBI Taxonomy" id="1742688"/>
    <lineage>
        <taxon>Bacteria</taxon>
        <taxon>Bacillati</taxon>
        <taxon>Actinomycetota</taxon>
        <taxon>Actinomycetes</taxon>
        <taxon>Micromonosporales</taxon>
        <taxon>Micromonosporaceae</taxon>
        <taxon>Hamadaea</taxon>
    </lineage>
</organism>
<accession>A0ABV8LP90</accession>
<evidence type="ECO:0000313" key="3">
    <source>
        <dbReference type="Proteomes" id="UP001595816"/>
    </source>
</evidence>
<keyword evidence="1" id="KW-0472">Membrane</keyword>
<proteinExistence type="predicted"/>
<name>A0ABV8LP90_9ACTN</name>
<keyword evidence="3" id="KW-1185">Reference proteome</keyword>
<feature type="transmembrane region" description="Helical" evidence="1">
    <location>
        <begin position="107"/>
        <end position="133"/>
    </location>
</feature>
<dbReference type="RefSeq" id="WP_253753002.1">
    <property type="nucleotide sequence ID" value="NZ_JAMZDZ010000001.1"/>
</dbReference>
<protein>
    <submittedName>
        <fullName evidence="2">Uncharacterized protein</fullName>
    </submittedName>
</protein>
<dbReference type="EMBL" id="JBHSAY010000009">
    <property type="protein sequence ID" value="MFC4132580.1"/>
    <property type="molecule type" value="Genomic_DNA"/>
</dbReference>
<feature type="transmembrane region" description="Helical" evidence="1">
    <location>
        <begin position="44"/>
        <end position="64"/>
    </location>
</feature>
<sequence length="140" mass="14436">MEDVKQFNDGLRRLPWPLILGLGGLALVHPLVSVTGLADTFGDAVTHLSVLAAISAIWIAVVGLSRIERPVLTLTAAGAAYGLIELAIGGVVGVFADDPGAGLDPSLLGFALIPVLLTNGIWGALTGLLALLVQRLRGLR</sequence>
<evidence type="ECO:0000256" key="1">
    <source>
        <dbReference type="SAM" id="Phobius"/>
    </source>
</evidence>
<keyword evidence="1" id="KW-1133">Transmembrane helix</keyword>
<feature type="transmembrane region" description="Helical" evidence="1">
    <location>
        <begin position="71"/>
        <end position="95"/>
    </location>
</feature>
<gene>
    <name evidence="2" type="ORF">ACFOZ4_18375</name>
</gene>
<keyword evidence="1" id="KW-0812">Transmembrane</keyword>